<feature type="transmembrane region" description="Helical" evidence="1">
    <location>
        <begin position="20"/>
        <end position="39"/>
    </location>
</feature>
<proteinExistence type="predicted"/>
<accession>A0ABN6YAN9</accession>
<dbReference type="RefSeq" id="WP_286346882.1">
    <property type="nucleotide sequence ID" value="NZ_AP027733.1"/>
</dbReference>
<dbReference type="Gene3D" id="3.30.700.10">
    <property type="entry name" value="Glycoprotein, Type 4 Pilin"/>
    <property type="match status" value="1"/>
</dbReference>
<protein>
    <recommendedName>
        <fullName evidence="4">Prepilin-type N-terminal cleavage/methylation domain-containing protein</fullName>
    </recommendedName>
</protein>
<evidence type="ECO:0000313" key="2">
    <source>
        <dbReference type="EMBL" id="BDZ52598.1"/>
    </source>
</evidence>
<organism evidence="2 3">
    <name type="scientific">Frondihabitans sucicola</name>
    <dbReference type="NCBI Taxonomy" id="1268041"/>
    <lineage>
        <taxon>Bacteria</taxon>
        <taxon>Bacillati</taxon>
        <taxon>Actinomycetota</taxon>
        <taxon>Actinomycetes</taxon>
        <taxon>Micrococcales</taxon>
        <taxon>Microbacteriaceae</taxon>
        <taxon>Frondihabitans</taxon>
    </lineage>
</organism>
<keyword evidence="3" id="KW-1185">Reference proteome</keyword>
<dbReference type="EMBL" id="AP027733">
    <property type="protein sequence ID" value="BDZ52598.1"/>
    <property type="molecule type" value="Genomic_DNA"/>
</dbReference>
<dbReference type="InterPro" id="IPR045584">
    <property type="entry name" value="Pilin-like"/>
</dbReference>
<dbReference type="Proteomes" id="UP001321486">
    <property type="component" value="Plasmid pNBRC108728a"/>
</dbReference>
<keyword evidence="1" id="KW-0472">Membrane</keyword>
<keyword evidence="1" id="KW-0812">Transmembrane</keyword>
<reference evidence="3" key="1">
    <citation type="journal article" date="2019" name="Int. J. Syst. Evol. Microbiol.">
        <title>The Global Catalogue of Microorganisms (GCM) 10K type strain sequencing project: providing services to taxonomists for standard genome sequencing and annotation.</title>
        <authorList>
            <consortium name="The Broad Institute Genomics Platform"/>
            <consortium name="The Broad Institute Genome Sequencing Center for Infectious Disease"/>
            <person name="Wu L."/>
            <person name="Ma J."/>
        </authorList>
    </citation>
    <scope>NUCLEOTIDE SEQUENCE [LARGE SCALE GENOMIC DNA]</scope>
    <source>
        <strain evidence="3">NBRC 108728</strain>
    </source>
</reference>
<evidence type="ECO:0000313" key="3">
    <source>
        <dbReference type="Proteomes" id="UP001321486"/>
    </source>
</evidence>
<dbReference type="Gene3D" id="2.60.120.260">
    <property type="entry name" value="Galactose-binding domain-like"/>
    <property type="match status" value="1"/>
</dbReference>
<keyword evidence="1" id="KW-1133">Transmembrane helix</keyword>
<evidence type="ECO:0000256" key="1">
    <source>
        <dbReference type="SAM" id="Phobius"/>
    </source>
</evidence>
<sequence>MRPRALPRRPLDDGFSFIELLAYMAIAALLILAAIPQFSSYRAKAFVSNAQSDLHNAAAAMEGAYDPDAGYPSTLPASVKASQGITLSVESASSDGFCLTAIPNGGAPWSYNSDGGSIQAGRCTTASAITWSGDAWSDYDSVGINPTRYGGDESYSLIDLTNGPEGATKAARATWMTSNAPGRGFSIVANTEVGSADPTGGPVTPGRPVHVSMWVRSSNDTTTAALVFAFAGADQQWLGFQSSPDVTLRAGQWQLVTAAVTPPAGTKNLAAIYRITNGSSASIGDTLDATKLIYNYN</sequence>
<keyword evidence="2" id="KW-0614">Plasmid</keyword>
<geneLocation type="plasmid" evidence="2 3">
    <name>pNBRC108728a</name>
</geneLocation>
<gene>
    <name evidence="2" type="ORF">GCM10025867_48390</name>
</gene>
<dbReference type="SUPFAM" id="SSF54523">
    <property type="entry name" value="Pili subunits"/>
    <property type="match status" value="1"/>
</dbReference>
<name>A0ABN6YAN9_9MICO</name>
<evidence type="ECO:0008006" key="4">
    <source>
        <dbReference type="Google" id="ProtNLM"/>
    </source>
</evidence>